<dbReference type="Proteomes" id="UP000549394">
    <property type="component" value="Unassembled WGS sequence"/>
</dbReference>
<feature type="region of interest" description="Disordered" evidence="5">
    <location>
        <begin position="1073"/>
        <end position="1188"/>
    </location>
</feature>
<dbReference type="InterPro" id="IPR051165">
    <property type="entry name" value="Multifunctional_ANK_Repeat"/>
</dbReference>
<keyword evidence="1" id="KW-0597">Phosphoprotein</keyword>
<feature type="repeat" description="ANK" evidence="4">
    <location>
        <begin position="508"/>
        <end position="540"/>
    </location>
</feature>
<name>A0A7I8VJ50_9ANNE</name>
<dbReference type="PROSITE" id="PS50297">
    <property type="entry name" value="ANK_REP_REGION"/>
    <property type="match status" value="14"/>
</dbReference>
<feature type="compositionally biased region" description="Basic and acidic residues" evidence="5">
    <location>
        <begin position="1230"/>
        <end position="1245"/>
    </location>
</feature>
<dbReference type="SUPFAM" id="SSF52540">
    <property type="entry name" value="P-loop containing nucleoside triphosphate hydrolases"/>
    <property type="match status" value="1"/>
</dbReference>
<feature type="repeat" description="ANK" evidence="4">
    <location>
        <begin position="673"/>
        <end position="711"/>
    </location>
</feature>
<reference evidence="9 10" key="1">
    <citation type="submission" date="2020-08" db="EMBL/GenBank/DDBJ databases">
        <authorList>
            <person name="Hejnol A."/>
        </authorList>
    </citation>
    <scope>NUCLEOTIDE SEQUENCE [LARGE SCALE GENOMIC DNA]</scope>
</reference>
<keyword evidence="2" id="KW-0677">Repeat</keyword>
<dbReference type="InterPro" id="IPR036770">
    <property type="entry name" value="Ankyrin_rpt-contain_sf"/>
</dbReference>
<dbReference type="PRINTS" id="PR01415">
    <property type="entry name" value="ANKYRIN"/>
</dbReference>
<feature type="repeat" description="ANK" evidence="4">
    <location>
        <begin position="712"/>
        <end position="744"/>
    </location>
</feature>
<evidence type="ECO:0000259" key="8">
    <source>
        <dbReference type="Pfam" id="PF25521"/>
    </source>
</evidence>
<evidence type="ECO:0000313" key="10">
    <source>
        <dbReference type="Proteomes" id="UP000549394"/>
    </source>
</evidence>
<gene>
    <name evidence="9" type="ORF">DGYR_LOCUS4729</name>
</gene>
<feature type="domain" description="TANC1/2-like AAA+ ATPase lid" evidence="7">
    <location>
        <begin position="209"/>
        <end position="293"/>
    </location>
</feature>
<feature type="repeat" description="ANK" evidence="4">
    <location>
        <begin position="607"/>
        <end position="639"/>
    </location>
</feature>
<feature type="compositionally biased region" description="Low complexity" evidence="5">
    <location>
        <begin position="1119"/>
        <end position="1131"/>
    </location>
</feature>
<dbReference type="SUPFAM" id="SSF48403">
    <property type="entry name" value="Ankyrin repeat"/>
    <property type="match status" value="2"/>
</dbReference>
<sequence length="1245" mass="136450">MTTSLLKGRRFFCREWAFSKLLHCLDSRPTDVECWGALITGGPGCGKSSLCAEIVWPTTSGKQRSLNKRLIAHYFCQAHDIHTLSLSYFIGCLVKQVSSCPLLPSFPDLLLENVDIEKNPDQAFQTAFIQPLNNLPHPGRPLLLLIDSIDESFLQTLPCEASENSKTIAELIAKHAHQLPDWLFLVCSARKQSRTITKLFTGFRKICLDDLRKAHVVKDVQQYILCRLDDEEQLRHHLSRETAENLNQLHIKSNGCFLYLEKVLDGVANNFIMLREIKEIPGTLNGWYSWLCQRLFAKKQFHAVEPILNVLLAARSPLTEIELYRCVCTRNIQLTAKEFSSNLQLLCKLLSDGEGGTKILFHHSFAEWLLDVKHCTQKYLCTVSDGHAMLAMSMTERSSSLSAKQIHELALHISKSGLTPTLQLYHLPLWLTLTQADIENCLNSTIPNDPLVVRLLQDAGAKLPQSSPDAMTTSVTSFATSLTDRTDTLERLLERVDDAALNIPNMNTGRTYLCSAAHDGDYKAVEVLLNKGAELDIVDRSGQNALILASRQGHVEVVKQLLNAGADVDCGDHEGWTPLRSAAWGGHMEVVEVLLNYNAAVDNADNERRTALRAAAWSGHEDIVNKLISAGADVNKADAEGRTALIAASYMAHTNIVQILLAAGAEINQADCDNRTALSVAALCMPATSGLHSDVVSLLLEKGAEVDHEDTDGLTPLLVAAHEGHAQVCELLLENDANVDHIDQSGRTALQLAGSAGHCKVVKLLLIWGAAIDTIDADGRSVLGLAALHGSTSVVKELLERGLDEMHRDNIGWNALHLACFEGHREVCELLIEWDIKLLDSCDNDGRTGLTLGSQEGHTNVVRSLIGLGADIEFRAHDGRTPLRAAALNGHIEVVELLLSHGADLNYTDLDGRSTLYLLALENQVTMLKHFLSRGANLEIGDCEGRTALHVACWQGHLDIVTTLLSHGAMPDCTDLDGRTPLQSAAWQGHAAVVCALLDHGAEVDRTCSQGATALCISSQEGHEDVVRVLLQHRANAQHADQYGRTATRVALKGGHNRVVRLLEEYGVPPLANMNAVKSPQNSPNDKRRSVVSNHSSKSSSLTERSNSSSSGLLHVGDSQSLSFTQQLQQSVHPSNRKSKILSPVSEPNSDDGSQEPVWQKQMYVKGQKKSDSRQKKQNRNGIVTNPNFAVSNGHGYYNKLSNLPDTLEYSPNGNSSSLVATQNTTSQKLVERPHGLPLKKETPL</sequence>
<feature type="repeat" description="ANK" evidence="4">
    <location>
        <begin position="778"/>
        <end position="810"/>
    </location>
</feature>
<feature type="repeat" description="ANK" evidence="4">
    <location>
        <begin position="574"/>
        <end position="606"/>
    </location>
</feature>
<organism evidence="9 10">
    <name type="scientific">Dimorphilus gyrociliatus</name>
    <dbReference type="NCBI Taxonomy" id="2664684"/>
    <lineage>
        <taxon>Eukaryota</taxon>
        <taxon>Metazoa</taxon>
        <taxon>Spiralia</taxon>
        <taxon>Lophotrochozoa</taxon>
        <taxon>Annelida</taxon>
        <taxon>Polychaeta</taxon>
        <taxon>Polychaeta incertae sedis</taxon>
        <taxon>Dinophilidae</taxon>
        <taxon>Dimorphilus</taxon>
    </lineage>
</organism>
<evidence type="ECO:0000256" key="1">
    <source>
        <dbReference type="ARBA" id="ARBA00022553"/>
    </source>
</evidence>
<feature type="compositionally biased region" description="Low complexity" evidence="5">
    <location>
        <begin position="1091"/>
        <end position="1111"/>
    </location>
</feature>
<dbReference type="Gene3D" id="1.25.40.20">
    <property type="entry name" value="Ankyrin repeat-containing domain"/>
    <property type="match status" value="4"/>
</dbReference>
<feature type="repeat" description="ANK" evidence="4">
    <location>
        <begin position="845"/>
        <end position="877"/>
    </location>
</feature>
<feature type="repeat" description="ANK" evidence="4">
    <location>
        <begin position="541"/>
        <end position="573"/>
    </location>
</feature>
<keyword evidence="3 4" id="KW-0040">ANK repeat</keyword>
<proteinExistence type="predicted"/>
<dbReference type="Pfam" id="PF25521">
    <property type="entry name" value="WHD_TANC1"/>
    <property type="match status" value="1"/>
</dbReference>
<dbReference type="AlphaFoldDB" id="A0A7I8VJ50"/>
<feature type="repeat" description="ANK" evidence="4">
    <location>
        <begin position="640"/>
        <end position="672"/>
    </location>
</feature>
<feature type="domain" description="Nephrocystin 3-like N-terminal" evidence="6">
    <location>
        <begin position="38"/>
        <end position="180"/>
    </location>
</feature>
<dbReference type="Pfam" id="PF12796">
    <property type="entry name" value="Ank_2"/>
    <property type="match status" value="4"/>
</dbReference>
<dbReference type="InterPro" id="IPR058018">
    <property type="entry name" value="AAA_lid_TANC1/2"/>
</dbReference>
<feature type="repeat" description="ANK" evidence="4">
    <location>
        <begin position="878"/>
        <end position="910"/>
    </location>
</feature>
<dbReference type="InterPro" id="IPR027417">
    <property type="entry name" value="P-loop_NTPase"/>
</dbReference>
<feature type="domain" description="TANC1/2-like winged helix" evidence="8">
    <location>
        <begin position="294"/>
        <end position="419"/>
    </location>
</feature>
<dbReference type="PROSITE" id="PS50088">
    <property type="entry name" value="ANK_REPEAT"/>
    <property type="match status" value="15"/>
</dbReference>
<feature type="region of interest" description="Disordered" evidence="5">
    <location>
        <begin position="1208"/>
        <end position="1245"/>
    </location>
</feature>
<evidence type="ECO:0000259" key="6">
    <source>
        <dbReference type="Pfam" id="PF24883"/>
    </source>
</evidence>
<dbReference type="InterPro" id="IPR056884">
    <property type="entry name" value="NPHP3-like_N"/>
</dbReference>
<dbReference type="Pfam" id="PF13637">
    <property type="entry name" value="Ank_4"/>
    <property type="match status" value="1"/>
</dbReference>
<keyword evidence="10" id="KW-1185">Reference proteome</keyword>
<evidence type="ECO:0000256" key="5">
    <source>
        <dbReference type="SAM" id="MobiDB-lite"/>
    </source>
</evidence>
<evidence type="ECO:0000256" key="4">
    <source>
        <dbReference type="PROSITE-ProRule" id="PRU00023"/>
    </source>
</evidence>
<feature type="repeat" description="ANK" evidence="4">
    <location>
        <begin position="745"/>
        <end position="777"/>
    </location>
</feature>
<dbReference type="InterPro" id="IPR058056">
    <property type="entry name" value="WH_TANC1/2"/>
</dbReference>
<feature type="repeat" description="ANK" evidence="4">
    <location>
        <begin position="911"/>
        <end position="943"/>
    </location>
</feature>
<feature type="repeat" description="ANK" evidence="4">
    <location>
        <begin position="977"/>
        <end position="1009"/>
    </location>
</feature>
<feature type="repeat" description="ANK" evidence="4">
    <location>
        <begin position="944"/>
        <end position="976"/>
    </location>
</feature>
<protein>
    <submittedName>
        <fullName evidence="9">DgyrCDS4998</fullName>
    </submittedName>
</protein>
<dbReference type="OrthoDB" id="427518at2759"/>
<accession>A0A7I8VJ50</accession>
<dbReference type="InterPro" id="IPR002110">
    <property type="entry name" value="Ankyrin_rpt"/>
</dbReference>
<evidence type="ECO:0000256" key="3">
    <source>
        <dbReference type="ARBA" id="ARBA00023043"/>
    </source>
</evidence>
<evidence type="ECO:0000313" key="9">
    <source>
        <dbReference type="EMBL" id="CAD5116067.1"/>
    </source>
</evidence>
<comment type="caution">
    <text evidence="9">The sequence shown here is derived from an EMBL/GenBank/DDBJ whole genome shotgun (WGS) entry which is preliminary data.</text>
</comment>
<dbReference type="EMBL" id="CAJFCJ010000006">
    <property type="protein sequence ID" value="CAD5116067.1"/>
    <property type="molecule type" value="Genomic_DNA"/>
</dbReference>
<evidence type="ECO:0000256" key="2">
    <source>
        <dbReference type="ARBA" id="ARBA00022737"/>
    </source>
</evidence>
<dbReference type="Pfam" id="PF24883">
    <property type="entry name" value="NPHP3_N"/>
    <property type="match status" value="1"/>
</dbReference>
<evidence type="ECO:0000259" key="7">
    <source>
        <dbReference type="Pfam" id="PF25520"/>
    </source>
</evidence>
<feature type="repeat" description="ANK" evidence="4">
    <location>
        <begin position="1010"/>
        <end position="1042"/>
    </location>
</feature>
<dbReference type="Pfam" id="PF25520">
    <property type="entry name" value="AAA_lid_TANC1"/>
    <property type="match status" value="1"/>
</dbReference>
<dbReference type="SMART" id="SM00248">
    <property type="entry name" value="ANK"/>
    <property type="match status" value="17"/>
</dbReference>
<dbReference type="Pfam" id="PF00023">
    <property type="entry name" value="Ank"/>
    <property type="match status" value="3"/>
</dbReference>
<feature type="compositionally biased region" description="Polar residues" evidence="5">
    <location>
        <begin position="1208"/>
        <end position="1229"/>
    </location>
</feature>
<dbReference type="PANTHER" id="PTHR24123:SF65">
    <property type="entry name" value="ANKYRIN REPEAT DOMAIN-CONTAINING PROTEIN 50"/>
    <property type="match status" value="1"/>
</dbReference>
<dbReference type="PANTHER" id="PTHR24123">
    <property type="entry name" value="ANKYRIN REPEAT-CONTAINING"/>
    <property type="match status" value="1"/>
</dbReference>